<dbReference type="InterPro" id="IPR048042">
    <property type="entry name" value="TipC-like"/>
</dbReference>
<evidence type="ECO:0008006" key="3">
    <source>
        <dbReference type="Google" id="ProtNLM"/>
    </source>
</evidence>
<dbReference type="AlphaFoldDB" id="A0A512A966"/>
<gene>
    <name evidence="1" type="ORF">SOL01_01200</name>
</gene>
<dbReference type="Proteomes" id="UP000321868">
    <property type="component" value="Unassembled WGS sequence"/>
</dbReference>
<evidence type="ECO:0000313" key="1">
    <source>
        <dbReference type="EMBL" id="GEN96246.1"/>
    </source>
</evidence>
<evidence type="ECO:0000313" key="2">
    <source>
        <dbReference type="Proteomes" id="UP000321868"/>
    </source>
</evidence>
<name>A0A512A966_STRCR</name>
<dbReference type="OrthoDB" id="2218202at2"/>
<comment type="caution">
    <text evidence="1">The sequence shown here is derived from an EMBL/GenBank/DDBJ whole genome shotgun (WGS) entry which is preliminary data.</text>
</comment>
<protein>
    <recommendedName>
        <fullName evidence="3">TipC family immunity protein</fullName>
    </recommendedName>
</protein>
<proteinExistence type="predicted"/>
<reference evidence="1 2" key="1">
    <citation type="submission" date="2019-07" db="EMBL/GenBank/DDBJ databases">
        <title>Whole genome shotgun sequence of Streptococcus oligofermentans NBRC 106105.</title>
        <authorList>
            <person name="Hosoyama A."/>
            <person name="Uohara A."/>
            <person name="Ohji S."/>
            <person name="Ichikawa N."/>
        </authorList>
    </citation>
    <scope>NUCLEOTIDE SEQUENCE [LARGE SCALE GENOMIC DNA]</scope>
    <source>
        <strain evidence="1 2">NBRC 106105</strain>
    </source>
</reference>
<accession>A0A512A966</accession>
<sequence length="232" mass="26979">MKKIILSLFTLLIAVLCAFGFLRYRDYDSLKNPIDEIYYASVHYKNILGLPVMSRIIESNTAYVGEPAWINYHREKPSLADDEDLQLYINSDGLLAVLYSKKLSGETYLNIDYVYEEGFVKQNVSIAFSNVSDFTVQAFINESKNRGYVRTADEIYRSLRGGEPLRKSLVSKEEILDYLKDYDIDQTWLAEKSDQILYTYFLDIWFKEGSQRYSKENMGDLKVKYSDTIGKE</sequence>
<dbReference type="NCBIfam" id="NF033863">
    <property type="entry name" value="immun_TipC_fam"/>
    <property type="match status" value="1"/>
</dbReference>
<dbReference type="EMBL" id="BJYQ01000005">
    <property type="protein sequence ID" value="GEN96246.1"/>
    <property type="molecule type" value="Genomic_DNA"/>
</dbReference>
<dbReference type="RefSeq" id="WP_015604908.1">
    <property type="nucleotide sequence ID" value="NZ_BJYQ01000005.1"/>
</dbReference>
<organism evidence="1 2">
    <name type="scientific">Streptococcus cristatus</name>
    <dbReference type="NCBI Taxonomy" id="45634"/>
    <lineage>
        <taxon>Bacteria</taxon>
        <taxon>Bacillati</taxon>
        <taxon>Bacillota</taxon>
        <taxon>Bacilli</taxon>
        <taxon>Lactobacillales</taxon>
        <taxon>Streptococcaceae</taxon>
        <taxon>Streptococcus</taxon>
    </lineage>
</organism>